<evidence type="ECO:0000256" key="6">
    <source>
        <dbReference type="PROSITE-ProRule" id="PRU00309"/>
    </source>
</evidence>
<evidence type="ECO:0000313" key="10">
    <source>
        <dbReference type="RefSeq" id="XP_026069850.1"/>
    </source>
</evidence>
<dbReference type="Pfam" id="PF05485">
    <property type="entry name" value="THAP"/>
    <property type="match status" value="1"/>
</dbReference>
<dbReference type="SMART" id="SM00980">
    <property type="entry name" value="THAP"/>
    <property type="match status" value="1"/>
</dbReference>
<evidence type="ECO:0000256" key="1">
    <source>
        <dbReference type="ARBA" id="ARBA00001968"/>
    </source>
</evidence>
<name>A0A6P6KD08_CARAU</name>
<dbReference type="PANTHER" id="PTHR23080:SF144">
    <property type="entry name" value="SPINDLE AND KINETOCHORE ASSOCIATED COMPLEX SUBUNIT 3"/>
    <property type="match status" value="1"/>
</dbReference>
<accession>A0A6P6KD08</accession>
<feature type="region of interest" description="Disordered" evidence="7">
    <location>
        <begin position="115"/>
        <end position="137"/>
    </location>
</feature>
<dbReference type="PROSITE" id="PS50950">
    <property type="entry name" value="ZF_THAP"/>
    <property type="match status" value="1"/>
</dbReference>
<evidence type="ECO:0000313" key="9">
    <source>
        <dbReference type="Proteomes" id="UP000515129"/>
    </source>
</evidence>
<evidence type="ECO:0000259" key="8">
    <source>
        <dbReference type="PROSITE" id="PS50950"/>
    </source>
</evidence>
<evidence type="ECO:0000256" key="4">
    <source>
        <dbReference type="ARBA" id="ARBA00022833"/>
    </source>
</evidence>
<dbReference type="GO" id="GO:0008270">
    <property type="term" value="F:zinc ion binding"/>
    <property type="evidence" value="ECO:0007669"/>
    <property type="project" value="UniProtKB-KW"/>
</dbReference>
<dbReference type="GO" id="GO:0003677">
    <property type="term" value="F:DNA binding"/>
    <property type="evidence" value="ECO:0007669"/>
    <property type="project" value="UniProtKB-UniRule"/>
</dbReference>
<keyword evidence="5 6" id="KW-0238">DNA-binding</keyword>
<gene>
    <name evidence="10" type="primary">LOC113050774</name>
</gene>
<keyword evidence="3 6" id="KW-0863">Zinc-finger</keyword>
<dbReference type="InterPro" id="IPR027806">
    <property type="entry name" value="HARBI1_dom"/>
</dbReference>
<dbReference type="PANTHER" id="PTHR23080">
    <property type="entry name" value="THAP DOMAIN PROTEIN"/>
    <property type="match status" value="1"/>
</dbReference>
<evidence type="ECO:0000256" key="3">
    <source>
        <dbReference type="ARBA" id="ARBA00022771"/>
    </source>
</evidence>
<dbReference type="AlphaFoldDB" id="A0A6P6KD08"/>
<dbReference type="RefSeq" id="XP_026069850.1">
    <property type="nucleotide sequence ID" value="XM_026214065.1"/>
</dbReference>
<dbReference type="KEGG" id="caua:113050774"/>
<proteinExistence type="predicted"/>
<dbReference type="Pfam" id="PF13613">
    <property type="entry name" value="HTH_Tnp_4"/>
    <property type="match status" value="1"/>
</dbReference>
<reference evidence="10" key="1">
    <citation type="submission" date="2025-08" db="UniProtKB">
        <authorList>
            <consortium name="RefSeq"/>
        </authorList>
    </citation>
    <scope>IDENTIFICATION</scope>
    <source>
        <strain evidence="10">Wakin</strain>
        <tissue evidence="10">Muscle</tissue>
    </source>
</reference>
<protein>
    <submittedName>
        <fullName evidence="10">Uncharacterized protein LOC113050774</fullName>
    </submittedName>
</protein>
<feature type="region of interest" description="Disordered" evidence="7">
    <location>
        <begin position="264"/>
        <end position="286"/>
    </location>
</feature>
<feature type="domain" description="THAP-type" evidence="8">
    <location>
        <begin position="1"/>
        <end position="99"/>
    </location>
</feature>
<keyword evidence="2" id="KW-0479">Metal-binding</keyword>
<dbReference type="SUPFAM" id="SSF57716">
    <property type="entry name" value="Glucocorticoid receptor-like (DNA-binding domain)"/>
    <property type="match status" value="1"/>
</dbReference>
<dbReference type="InterPro" id="IPR006612">
    <property type="entry name" value="THAP_Znf"/>
</dbReference>
<dbReference type="GeneID" id="113050774"/>
<dbReference type="InterPro" id="IPR027805">
    <property type="entry name" value="Transposase_HTH_dom"/>
</dbReference>
<keyword evidence="9" id="KW-1185">Reference proteome</keyword>
<evidence type="ECO:0000256" key="7">
    <source>
        <dbReference type="SAM" id="MobiDB-lite"/>
    </source>
</evidence>
<evidence type="ECO:0000256" key="5">
    <source>
        <dbReference type="ARBA" id="ARBA00023125"/>
    </source>
</evidence>
<comment type="cofactor">
    <cofactor evidence="1">
        <name>a divalent metal cation</name>
        <dbReference type="ChEBI" id="CHEBI:60240"/>
    </cofactor>
</comment>
<dbReference type="Proteomes" id="UP000515129">
    <property type="component" value="Chromosome 31"/>
</dbReference>
<sequence length="651" mass="73566">MVSRCCIVGCKSATHNRKGEKLENGLTFHRFPAWRRDHGEQVSQITKSRRLAWVAAVKRRNITFHSIPTSMRVCSLHFHSGKPAYEMYECHPDWAPTLHLGHTDVKAVNPERYKRRTRRKQGLKQNTAAPATSPDLPDIIVEIDDVPLVKEEPLDEDAPPDEVSQRLQMDEAAPKDELVEQKECSFCDYSPEADPPGPDEDIEQPVMVPTVLDHDYYGAWAPRSKLLYISESKPAYEMYECHPDWAPSLHLGHTDVKAVNPERYNRRTKRKQGLKQNTAAPATSPDLPDLILEIDDVPLVKEEPPDADEVSQRLQMDEAAPKDELVEQKECSFCDCRRAEMNHLLEENRLLKEELSKKTISEDYLGDDEKVEYYTGLPCLAVLMGVLTKLLPCLKQTRCKLSPFQMLFLTLMRLRLNLPIQHVAHLFCIDQKTVSTTFRDTIGALFTHLSPLVHWPERHCLKGGILQQFVEVFGNHVAVIVDCFEMNTERASKENSIAQTSSQKHTLKYLIGFTPRGATAFVSKGWEGGFSDKDVIESSGLLDKLLPGDLVLVDRGSDTGDVVGLMCAEVENQKLVPKDEVETRKIAHLRVHLKRVIGCVRTKYTMLSEAVPVSMIAPCEDDGMIFLDKVVTVCCALTNMCPSVMKLENMT</sequence>
<dbReference type="OrthoDB" id="6369483at2759"/>
<organism evidence="9 10">
    <name type="scientific">Carassius auratus</name>
    <name type="common">Goldfish</name>
    <dbReference type="NCBI Taxonomy" id="7957"/>
    <lineage>
        <taxon>Eukaryota</taxon>
        <taxon>Metazoa</taxon>
        <taxon>Chordata</taxon>
        <taxon>Craniata</taxon>
        <taxon>Vertebrata</taxon>
        <taxon>Euteleostomi</taxon>
        <taxon>Actinopterygii</taxon>
        <taxon>Neopterygii</taxon>
        <taxon>Teleostei</taxon>
        <taxon>Ostariophysi</taxon>
        <taxon>Cypriniformes</taxon>
        <taxon>Cyprinidae</taxon>
        <taxon>Cyprininae</taxon>
        <taxon>Carassius</taxon>
    </lineage>
</organism>
<keyword evidence="4" id="KW-0862">Zinc</keyword>
<dbReference type="Pfam" id="PF13359">
    <property type="entry name" value="DDE_Tnp_4"/>
    <property type="match status" value="1"/>
</dbReference>
<evidence type="ECO:0000256" key="2">
    <source>
        <dbReference type="ARBA" id="ARBA00022723"/>
    </source>
</evidence>